<accession>A0A4Q1APA1</accession>
<dbReference type="AlphaFoldDB" id="A0A4Q1APA1"/>
<comment type="caution">
    <text evidence="2">The sequence shown here is derived from an EMBL/GenBank/DDBJ whole genome shotgun (WGS) entry which is preliminary data.</text>
</comment>
<evidence type="ECO:0000313" key="2">
    <source>
        <dbReference type="EMBL" id="RXK08448.1"/>
    </source>
</evidence>
<keyword evidence="2" id="KW-0378">Hydrolase</keyword>
<dbReference type="RefSeq" id="WP_129086015.1">
    <property type="nucleotide sequence ID" value="NZ_CP053836.1"/>
</dbReference>
<dbReference type="SUPFAM" id="SSF56317">
    <property type="entry name" value="Carbon-nitrogen hydrolase"/>
    <property type="match status" value="1"/>
</dbReference>
<dbReference type="InterPro" id="IPR036526">
    <property type="entry name" value="C-N_Hydrolase_sf"/>
</dbReference>
<dbReference type="InterPro" id="IPR003010">
    <property type="entry name" value="C-N_Hydrolase"/>
</dbReference>
<dbReference type="Gene3D" id="3.60.110.10">
    <property type="entry name" value="Carbon-nitrogen hydrolase"/>
    <property type="match status" value="1"/>
</dbReference>
<feature type="domain" description="CN hydrolase" evidence="1">
    <location>
        <begin position="1"/>
        <end position="228"/>
    </location>
</feature>
<dbReference type="Proteomes" id="UP000289758">
    <property type="component" value="Unassembled WGS sequence"/>
</dbReference>
<dbReference type="OrthoDB" id="9811121at2"/>
<sequence length="242" mass="28154">MKLITLQIKTTDDFKANYKHLKALIESCENDSFILAPELCLTGFCYDRMDEACDYMQKIKKKIKKLSENKTIAMTFLQKEDIDYYNTLYIFHKGKVVHRQSKHRLFPLGNEPENFAKGKLENMKVIDIDGLKVAALICFEVRFPEYWLKVLGADLILVPAMWGAKRKEHYETMTKALAVANQCYVLASNSANDDMAKGSGVITPWGEEIRDDKKELISYNMYIEEVKKIRKYIDIGLKKKWR</sequence>
<evidence type="ECO:0000259" key="1">
    <source>
        <dbReference type="PROSITE" id="PS50263"/>
    </source>
</evidence>
<evidence type="ECO:0000313" key="3">
    <source>
        <dbReference type="Proteomes" id="UP000289758"/>
    </source>
</evidence>
<dbReference type="EMBL" id="PDKK01000001">
    <property type="protein sequence ID" value="RXK08448.1"/>
    <property type="molecule type" value="Genomic_DNA"/>
</dbReference>
<name>A0A4Q1APA1_9BACT</name>
<dbReference type="CDD" id="cd07197">
    <property type="entry name" value="nitrilase"/>
    <property type="match status" value="1"/>
</dbReference>
<protein>
    <submittedName>
        <fullName evidence="2">Carbon-nitrogen hydrolase family protein</fullName>
    </submittedName>
</protein>
<organism evidence="2 3">
    <name type="scientific">Halarcobacter ebronensis</name>
    <dbReference type="NCBI Taxonomy" id="1462615"/>
    <lineage>
        <taxon>Bacteria</taxon>
        <taxon>Pseudomonadati</taxon>
        <taxon>Campylobacterota</taxon>
        <taxon>Epsilonproteobacteria</taxon>
        <taxon>Campylobacterales</taxon>
        <taxon>Arcobacteraceae</taxon>
        <taxon>Halarcobacter</taxon>
    </lineage>
</organism>
<proteinExistence type="predicted"/>
<dbReference type="PANTHER" id="PTHR47799:SF1">
    <property type="entry name" value="OMEGA-AMIDASE YAFV"/>
    <property type="match status" value="1"/>
</dbReference>
<gene>
    <name evidence="2" type="ORF">CRV07_01195</name>
</gene>
<keyword evidence="3" id="KW-1185">Reference proteome</keyword>
<dbReference type="InterPro" id="IPR052737">
    <property type="entry name" value="Omega-amidase_YafV"/>
</dbReference>
<dbReference type="GO" id="GO:0050152">
    <property type="term" value="F:omega-amidase activity"/>
    <property type="evidence" value="ECO:0007669"/>
    <property type="project" value="TreeGrafter"/>
</dbReference>
<dbReference type="PANTHER" id="PTHR47799">
    <property type="entry name" value="OMEGA-AMIDASE YAFV"/>
    <property type="match status" value="1"/>
</dbReference>
<dbReference type="GO" id="GO:0106008">
    <property type="term" value="F:2-oxoglutaramate amidase activity"/>
    <property type="evidence" value="ECO:0007669"/>
    <property type="project" value="TreeGrafter"/>
</dbReference>
<dbReference type="PROSITE" id="PS50263">
    <property type="entry name" value="CN_HYDROLASE"/>
    <property type="match status" value="1"/>
</dbReference>
<dbReference type="Pfam" id="PF00795">
    <property type="entry name" value="CN_hydrolase"/>
    <property type="match status" value="1"/>
</dbReference>
<reference evidence="2 3" key="1">
    <citation type="submission" date="2017-10" db="EMBL/GenBank/DDBJ databases">
        <title>Genomics of the genus Arcobacter.</title>
        <authorList>
            <person name="Perez-Cataluna A."/>
            <person name="Figueras M.J."/>
        </authorList>
    </citation>
    <scope>NUCLEOTIDE SEQUENCE [LARGE SCALE GENOMIC DNA]</scope>
    <source>
        <strain evidence="2 3">CECT 8441</strain>
    </source>
</reference>